<evidence type="ECO:0000256" key="1">
    <source>
        <dbReference type="SAM" id="MobiDB-lite"/>
    </source>
</evidence>
<feature type="compositionally biased region" description="Basic and acidic residues" evidence="1">
    <location>
        <begin position="76"/>
        <end position="91"/>
    </location>
</feature>
<sequence length="101" mass="11138">MPLILLDNQDTCAVSLSESRLKKQGTATAQIPQLSSLALRPRIQGMPFDLQKDRPSGGGSLNDNIDSLERKKGRGHPSDPEERENLLGEEYLRVVSSHCPQ</sequence>
<organism evidence="2 3">
    <name type="scientific">Triplophysa rosa</name>
    <name type="common">Cave loach</name>
    <dbReference type="NCBI Taxonomy" id="992332"/>
    <lineage>
        <taxon>Eukaryota</taxon>
        <taxon>Metazoa</taxon>
        <taxon>Chordata</taxon>
        <taxon>Craniata</taxon>
        <taxon>Vertebrata</taxon>
        <taxon>Euteleostomi</taxon>
        <taxon>Actinopterygii</taxon>
        <taxon>Neopterygii</taxon>
        <taxon>Teleostei</taxon>
        <taxon>Ostariophysi</taxon>
        <taxon>Cypriniformes</taxon>
        <taxon>Nemacheilidae</taxon>
        <taxon>Triplophysa</taxon>
    </lineage>
</organism>
<comment type="caution">
    <text evidence="2">The sequence shown here is derived from an EMBL/GenBank/DDBJ whole genome shotgun (WGS) entry which is preliminary data.</text>
</comment>
<feature type="region of interest" description="Disordered" evidence="1">
    <location>
        <begin position="44"/>
        <end position="91"/>
    </location>
</feature>
<evidence type="ECO:0000313" key="3">
    <source>
        <dbReference type="Proteomes" id="UP001059041"/>
    </source>
</evidence>
<evidence type="ECO:0000313" key="2">
    <source>
        <dbReference type="EMBL" id="KAI7802754.1"/>
    </source>
</evidence>
<reference evidence="2" key="1">
    <citation type="submission" date="2021-02" db="EMBL/GenBank/DDBJ databases">
        <title>Comparative genomics reveals that relaxation of natural selection precedes convergent phenotypic evolution of cavefish.</title>
        <authorList>
            <person name="Peng Z."/>
        </authorList>
    </citation>
    <scope>NUCLEOTIDE SEQUENCE</scope>
    <source>
        <tissue evidence="2">Muscle</tissue>
    </source>
</reference>
<dbReference type="Proteomes" id="UP001059041">
    <property type="component" value="Linkage Group LG12"/>
</dbReference>
<proteinExistence type="predicted"/>
<gene>
    <name evidence="2" type="ORF">IRJ41_018359</name>
</gene>
<dbReference type="EMBL" id="JAFHDT010000012">
    <property type="protein sequence ID" value="KAI7802754.1"/>
    <property type="molecule type" value="Genomic_DNA"/>
</dbReference>
<protein>
    <submittedName>
        <fullName evidence="2">Uncharacterized protein</fullName>
    </submittedName>
</protein>
<accession>A0A9W7TTQ5</accession>
<name>A0A9W7TTQ5_TRIRA</name>
<dbReference type="AlphaFoldDB" id="A0A9W7TTQ5"/>
<keyword evidence="3" id="KW-1185">Reference proteome</keyword>